<name>A0A1I5ZCU7_9RHOB</name>
<dbReference type="Pfam" id="PF13377">
    <property type="entry name" value="Peripla_BP_3"/>
    <property type="match status" value="1"/>
</dbReference>
<dbReference type="GO" id="GO:0000976">
    <property type="term" value="F:transcription cis-regulatory region binding"/>
    <property type="evidence" value="ECO:0007669"/>
    <property type="project" value="TreeGrafter"/>
</dbReference>
<dbReference type="EMBL" id="FOXV01000009">
    <property type="protein sequence ID" value="SFQ54253.1"/>
    <property type="molecule type" value="Genomic_DNA"/>
</dbReference>
<dbReference type="STRING" id="93684.SAMN05421853_10914"/>
<dbReference type="SUPFAM" id="SSF47413">
    <property type="entry name" value="lambda repressor-like DNA-binding domains"/>
    <property type="match status" value="1"/>
</dbReference>
<evidence type="ECO:0000256" key="3">
    <source>
        <dbReference type="ARBA" id="ARBA00023163"/>
    </source>
</evidence>
<dbReference type="AlphaFoldDB" id="A0A1I5ZCU7"/>
<sequence>MNLKQLSDILNLSQTTVSRALNGYPEVREATRRRVMEAARRYNYTPNTRAKGLATGRAMSIGHVIPLSRKHEILNPVFGDFITGASEAYVATGYDLVLSLVPDDVQAEHYRNLGAKGNVDGIILHGPLVSDSRIELLREIGLPFLVHGRSSGIEETYPYLDMNNRRAFARATRHLIELGHRRIALLNGDESMDFAARRRAGYEDALREAGIRIDPSLIVSGEMTESLGLQAAGEMLDRPEAPTAFLTSSIVIALGVERAGFRRGLAIGRDLSIITHDDALSYLPNGSDEPLFTATRSSVREAGRRCAELLLASIANPDAPPPQELLEADLIIGRSTGPAPRKDI</sequence>
<dbReference type="SUPFAM" id="SSF53822">
    <property type="entry name" value="Periplasmic binding protein-like I"/>
    <property type="match status" value="1"/>
</dbReference>
<dbReference type="InterPro" id="IPR046335">
    <property type="entry name" value="LacI/GalR-like_sensor"/>
</dbReference>
<dbReference type="Pfam" id="PF00356">
    <property type="entry name" value="LacI"/>
    <property type="match status" value="1"/>
</dbReference>
<dbReference type="GO" id="GO:0003700">
    <property type="term" value="F:DNA-binding transcription factor activity"/>
    <property type="evidence" value="ECO:0007669"/>
    <property type="project" value="TreeGrafter"/>
</dbReference>
<protein>
    <submittedName>
        <fullName evidence="5">LacI family transcriptional regulator</fullName>
    </submittedName>
</protein>
<dbReference type="InterPro" id="IPR000843">
    <property type="entry name" value="HTH_LacI"/>
</dbReference>
<dbReference type="CDD" id="cd20010">
    <property type="entry name" value="PBP1_AglR-like"/>
    <property type="match status" value="1"/>
</dbReference>
<dbReference type="Gene3D" id="1.10.260.40">
    <property type="entry name" value="lambda repressor-like DNA-binding domains"/>
    <property type="match status" value="1"/>
</dbReference>
<keyword evidence="6" id="KW-1185">Reference proteome</keyword>
<dbReference type="PANTHER" id="PTHR30146:SF109">
    <property type="entry name" value="HTH-TYPE TRANSCRIPTIONAL REGULATOR GALS"/>
    <property type="match status" value="1"/>
</dbReference>
<evidence type="ECO:0000256" key="1">
    <source>
        <dbReference type="ARBA" id="ARBA00023015"/>
    </source>
</evidence>
<evidence type="ECO:0000256" key="2">
    <source>
        <dbReference type="ARBA" id="ARBA00023125"/>
    </source>
</evidence>
<evidence type="ECO:0000313" key="5">
    <source>
        <dbReference type="EMBL" id="SFQ54253.1"/>
    </source>
</evidence>
<evidence type="ECO:0000259" key="4">
    <source>
        <dbReference type="PROSITE" id="PS50932"/>
    </source>
</evidence>
<dbReference type="Proteomes" id="UP000243106">
    <property type="component" value="Unassembled WGS sequence"/>
</dbReference>
<dbReference type="SMART" id="SM00354">
    <property type="entry name" value="HTH_LACI"/>
    <property type="match status" value="1"/>
</dbReference>
<evidence type="ECO:0000313" key="6">
    <source>
        <dbReference type="Proteomes" id="UP000243106"/>
    </source>
</evidence>
<dbReference type="InterPro" id="IPR010982">
    <property type="entry name" value="Lambda_DNA-bd_dom_sf"/>
</dbReference>
<accession>A0A1I5ZCU7</accession>
<dbReference type="InterPro" id="IPR028082">
    <property type="entry name" value="Peripla_BP_I"/>
</dbReference>
<reference evidence="6" key="1">
    <citation type="submission" date="2016-10" db="EMBL/GenBank/DDBJ databases">
        <authorList>
            <person name="Varghese N."/>
            <person name="Submissions S."/>
        </authorList>
    </citation>
    <scope>NUCLEOTIDE SEQUENCE [LARGE SCALE GENOMIC DNA]</scope>
    <source>
        <strain evidence="6">JCM 10271</strain>
    </source>
</reference>
<feature type="domain" description="HTH lacI-type" evidence="4">
    <location>
        <begin position="1"/>
        <end position="55"/>
    </location>
</feature>
<organism evidence="5 6">
    <name type="scientific">Roseivivax halotolerans</name>
    <dbReference type="NCBI Taxonomy" id="93684"/>
    <lineage>
        <taxon>Bacteria</taxon>
        <taxon>Pseudomonadati</taxon>
        <taxon>Pseudomonadota</taxon>
        <taxon>Alphaproteobacteria</taxon>
        <taxon>Rhodobacterales</taxon>
        <taxon>Roseobacteraceae</taxon>
        <taxon>Roseivivax</taxon>
    </lineage>
</organism>
<dbReference type="PANTHER" id="PTHR30146">
    <property type="entry name" value="LACI-RELATED TRANSCRIPTIONAL REPRESSOR"/>
    <property type="match status" value="1"/>
</dbReference>
<dbReference type="CDD" id="cd01392">
    <property type="entry name" value="HTH_LacI"/>
    <property type="match status" value="1"/>
</dbReference>
<keyword evidence="3" id="KW-0804">Transcription</keyword>
<dbReference type="PROSITE" id="PS50932">
    <property type="entry name" value="HTH_LACI_2"/>
    <property type="match status" value="1"/>
</dbReference>
<proteinExistence type="predicted"/>
<dbReference type="Gene3D" id="3.40.50.2300">
    <property type="match status" value="2"/>
</dbReference>
<dbReference type="RefSeq" id="WP_093012984.1">
    <property type="nucleotide sequence ID" value="NZ_FOXV01000009.1"/>
</dbReference>
<keyword evidence="2" id="KW-0238">DNA-binding</keyword>
<keyword evidence="1" id="KW-0805">Transcription regulation</keyword>
<gene>
    <name evidence="5" type="ORF">SAMN05421853_10914</name>
</gene>